<dbReference type="InterPro" id="IPR000551">
    <property type="entry name" value="MerR-type_HTH_dom"/>
</dbReference>
<name>A0A1F8FJQ0_9BACT</name>
<proteinExistence type="predicted"/>
<dbReference type="AlphaFoldDB" id="A0A1F8FJQ0"/>
<dbReference type="Proteomes" id="UP000178197">
    <property type="component" value="Unassembled WGS sequence"/>
</dbReference>
<comment type="caution">
    <text evidence="2">The sequence shown here is derived from an EMBL/GenBank/DDBJ whole genome shotgun (WGS) entry which is preliminary data.</text>
</comment>
<dbReference type="PROSITE" id="PS50937">
    <property type="entry name" value="HTH_MERR_2"/>
    <property type="match status" value="1"/>
</dbReference>
<dbReference type="InterPro" id="IPR010093">
    <property type="entry name" value="SinI_DNA-bd"/>
</dbReference>
<dbReference type="SUPFAM" id="SSF46955">
    <property type="entry name" value="Putative DNA-binding domain"/>
    <property type="match status" value="1"/>
</dbReference>
<dbReference type="GO" id="GO:0003677">
    <property type="term" value="F:DNA binding"/>
    <property type="evidence" value="ECO:0007669"/>
    <property type="project" value="InterPro"/>
</dbReference>
<reference evidence="2 3" key="1">
    <citation type="journal article" date="2016" name="Nat. Commun.">
        <title>Thousands of microbial genomes shed light on interconnected biogeochemical processes in an aquifer system.</title>
        <authorList>
            <person name="Anantharaman K."/>
            <person name="Brown C.T."/>
            <person name="Hug L.A."/>
            <person name="Sharon I."/>
            <person name="Castelle C.J."/>
            <person name="Probst A.J."/>
            <person name="Thomas B.C."/>
            <person name="Singh A."/>
            <person name="Wilkins M.J."/>
            <person name="Karaoz U."/>
            <person name="Brodie E.L."/>
            <person name="Williams K.H."/>
            <person name="Hubbard S.S."/>
            <person name="Banfield J.F."/>
        </authorList>
    </citation>
    <scope>NUCLEOTIDE SEQUENCE [LARGE SCALE GENOMIC DNA]</scope>
</reference>
<evidence type="ECO:0000313" key="3">
    <source>
        <dbReference type="Proteomes" id="UP000178197"/>
    </source>
</evidence>
<accession>A0A1F8FJQ0</accession>
<dbReference type="CDD" id="cd04762">
    <property type="entry name" value="HTH_MerR-trunc"/>
    <property type="match status" value="1"/>
</dbReference>
<dbReference type="Pfam" id="PF00376">
    <property type="entry name" value="MerR"/>
    <property type="match status" value="1"/>
</dbReference>
<feature type="domain" description="HTH merR-type" evidence="1">
    <location>
        <begin position="5"/>
        <end position="53"/>
    </location>
</feature>
<evidence type="ECO:0000313" key="2">
    <source>
        <dbReference type="EMBL" id="OGN13323.1"/>
    </source>
</evidence>
<dbReference type="NCBIfam" id="TIGR01764">
    <property type="entry name" value="excise"/>
    <property type="match status" value="1"/>
</dbReference>
<dbReference type="InterPro" id="IPR009061">
    <property type="entry name" value="DNA-bd_dom_put_sf"/>
</dbReference>
<evidence type="ECO:0000259" key="1">
    <source>
        <dbReference type="PROSITE" id="PS50937"/>
    </source>
</evidence>
<dbReference type="Gene3D" id="1.10.1660.10">
    <property type="match status" value="1"/>
</dbReference>
<dbReference type="EMBL" id="MGJT01000009">
    <property type="protein sequence ID" value="OGN13323.1"/>
    <property type="molecule type" value="Genomic_DNA"/>
</dbReference>
<dbReference type="SMART" id="SM00422">
    <property type="entry name" value="HTH_MERR"/>
    <property type="match status" value="1"/>
</dbReference>
<sequence length="92" mass="10673">MPKQYLTVNEVAKILGVSSLTIRNWDQKGRLLAYRNPLNNYRLYKTEDVEKLLKDIEQSKGKSFPNRTVAVKVSAPVIPEKPKFRKLQIETE</sequence>
<protein>
    <recommendedName>
        <fullName evidence="1">HTH merR-type domain-containing protein</fullName>
    </recommendedName>
</protein>
<dbReference type="GO" id="GO:0006355">
    <property type="term" value="P:regulation of DNA-templated transcription"/>
    <property type="evidence" value="ECO:0007669"/>
    <property type="project" value="InterPro"/>
</dbReference>
<gene>
    <name evidence="2" type="ORF">A3C71_01530</name>
</gene>
<organism evidence="2 3">
    <name type="scientific">Candidatus Yanofskybacteria bacterium RIFCSPHIGHO2_02_FULL_43_15c</name>
    <dbReference type="NCBI Taxonomy" id="1802679"/>
    <lineage>
        <taxon>Bacteria</taxon>
        <taxon>Candidatus Yanofskyibacteriota</taxon>
    </lineage>
</organism>